<dbReference type="PANTHER" id="PTHR30363">
    <property type="entry name" value="HTH-TYPE TRANSCRIPTIONAL REGULATOR SRLR-RELATED"/>
    <property type="match status" value="1"/>
</dbReference>
<keyword evidence="1" id="KW-0805">Transcription regulation</keyword>
<dbReference type="EMBL" id="FOME01000009">
    <property type="protein sequence ID" value="SFE13541.1"/>
    <property type="molecule type" value="Genomic_DNA"/>
</dbReference>
<evidence type="ECO:0000313" key="5">
    <source>
        <dbReference type="EMBL" id="SEG39365.1"/>
    </source>
</evidence>
<feature type="domain" description="HTH deoR-type" evidence="4">
    <location>
        <begin position="8"/>
        <end position="63"/>
    </location>
</feature>
<dbReference type="PANTHER" id="PTHR30363:SF58">
    <property type="entry name" value="REGULATORY PROTEIN, DEOR FAMILY"/>
    <property type="match status" value="1"/>
</dbReference>
<keyword evidence="7" id="KW-1185">Reference proteome</keyword>
<keyword evidence="2" id="KW-0238">DNA-binding</keyword>
<keyword evidence="3" id="KW-0804">Transcription</keyword>
<proteinExistence type="predicted"/>
<evidence type="ECO:0000313" key="6">
    <source>
        <dbReference type="EMBL" id="SFE13541.1"/>
    </source>
</evidence>
<dbReference type="Pfam" id="PF00455">
    <property type="entry name" value="DeoRC"/>
    <property type="match status" value="1"/>
</dbReference>
<dbReference type="InterPro" id="IPR050313">
    <property type="entry name" value="Carb_Metab_HTH_regulators"/>
</dbReference>
<dbReference type="PRINTS" id="PR00037">
    <property type="entry name" value="HTHLACR"/>
</dbReference>
<dbReference type="Proteomes" id="UP000199690">
    <property type="component" value="Unassembled WGS sequence"/>
</dbReference>
<dbReference type="SMART" id="SM01134">
    <property type="entry name" value="DeoRC"/>
    <property type="match status" value="1"/>
</dbReference>
<evidence type="ECO:0000313" key="8">
    <source>
        <dbReference type="Proteomes" id="UP000236729"/>
    </source>
</evidence>
<dbReference type="SUPFAM" id="SSF100950">
    <property type="entry name" value="NagB/RpiA/CoA transferase-like"/>
    <property type="match status" value="1"/>
</dbReference>
<dbReference type="InterPro" id="IPR014036">
    <property type="entry name" value="DeoR-like_C"/>
</dbReference>
<dbReference type="AlphaFoldDB" id="A0A1H5ZUA5"/>
<dbReference type="SUPFAM" id="SSF46785">
    <property type="entry name" value="Winged helix' DNA-binding domain"/>
    <property type="match status" value="1"/>
</dbReference>
<evidence type="ECO:0000259" key="4">
    <source>
        <dbReference type="PROSITE" id="PS51000"/>
    </source>
</evidence>
<gene>
    <name evidence="5" type="ORF">SAMN02982929_01976</name>
    <name evidence="6" type="ORF">SAMN05216506_10937</name>
</gene>
<dbReference type="Proteomes" id="UP000236729">
    <property type="component" value="Unassembled WGS sequence"/>
</dbReference>
<dbReference type="RefSeq" id="WP_093355407.1">
    <property type="nucleotide sequence ID" value="NZ_FNVB01000003.1"/>
</dbReference>
<name>A0A1H5ZUA5_9PSEU</name>
<dbReference type="GO" id="GO:0003677">
    <property type="term" value="F:DNA binding"/>
    <property type="evidence" value="ECO:0007669"/>
    <property type="project" value="UniProtKB-KW"/>
</dbReference>
<dbReference type="InterPro" id="IPR036390">
    <property type="entry name" value="WH_DNA-bd_sf"/>
</dbReference>
<protein>
    <submittedName>
        <fullName evidence="5">Transcriptional regulator, DeoR family</fullName>
    </submittedName>
</protein>
<evidence type="ECO:0000313" key="7">
    <source>
        <dbReference type="Proteomes" id="UP000199690"/>
    </source>
</evidence>
<dbReference type="PROSITE" id="PS00894">
    <property type="entry name" value="HTH_DEOR_1"/>
    <property type="match status" value="1"/>
</dbReference>
<sequence>MARPPLIPEQRQQEILRHLRHEQVLSYRQLTELLGVSHMTIRRDIATLEKQGSVEITPGGAKIATRLLHEPDRTEKAVTDRTGKTAMAREAATMVSDSMTIYLDAGTTLQAIRPFLDGLSDLTVVSNDLATVADFFDHPGVDLICLGGRVETANRSTAGRLAALTLRELSLDIAFLSSSSWDVSHGVTTPVEAKIDVKRTALAAATTSVLVAGSAKFGRYARYRALHLDELDRIITDDGLDDDAAAEITATGTQLTRARRTDLDGGAA</sequence>
<dbReference type="InterPro" id="IPR037171">
    <property type="entry name" value="NagB/RpiA_transferase-like"/>
</dbReference>
<evidence type="ECO:0000256" key="2">
    <source>
        <dbReference type="ARBA" id="ARBA00023125"/>
    </source>
</evidence>
<dbReference type="Pfam" id="PF08220">
    <property type="entry name" value="HTH_DeoR"/>
    <property type="match status" value="1"/>
</dbReference>
<dbReference type="InterPro" id="IPR036388">
    <property type="entry name" value="WH-like_DNA-bd_sf"/>
</dbReference>
<organism evidence="5 8">
    <name type="scientific">Saccharopolyspora kobensis</name>
    <dbReference type="NCBI Taxonomy" id="146035"/>
    <lineage>
        <taxon>Bacteria</taxon>
        <taxon>Bacillati</taxon>
        <taxon>Actinomycetota</taxon>
        <taxon>Actinomycetes</taxon>
        <taxon>Pseudonocardiales</taxon>
        <taxon>Pseudonocardiaceae</taxon>
        <taxon>Saccharopolyspora</taxon>
    </lineage>
</organism>
<dbReference type="PROSITE" id="PS51000">
    <property type="entry name" value="HTH_DEOR_2"/>
    <property type="match status" value="1"/>
</dbReference>
<reference evidence="5" key="2">
    <citation type="submission" date="2016-10" db="EMBL/GenBank/DDBJ databases">
        <authorList>
            <person name="de Groot N.N."/>
        </authorList>
    </citation>
    <scope>NUCLEOTIDE SEQUENCE [LARGE SCALE GENOMIC DNA]</scope>
    <source>
        <strain evidence="5">ATCC 20501</strain>
    </source>
</reference>
<evidence type="ECO:0000256" key="1">
    <source>
        <dbReference type="ARBA" id="ARBA00023015"/>
    </source>
</evidence>
<accession>A0A1H5ZUA5</accession>
<dbReference type="SMART" id="SM00420">
    <property type="entry name" value="HTH_DEOR"/>
    <property type="match status" value="1"/>
</dbReference>
<reference evidence="7 8" key="1">
    <citation type="submission" date="2016-10" db="EMBL/GenBank/DDBJ databases">
        <authorList>
            <person name="Varghese N."/>
            <person name="Submissions S."/>
        </authorList>
    </citation>
    <scope>NUCLEOTIDE SEQUENCE [LARGE SCALE GENOMIC DNA]</scope>
    <source>
        <strain evidence="8">ATCC 20501</strain>
        <strain evidence="6 7">CGMCC 4.3529</strain>
    </source>
</reference>
<dbReference type="InterPro" id="IPR001034">
    <property type="entry name" value="DeoR_HTH"/>
</dbReference>
<dbReference type="Gene3D" id="1.10.10.10">
    <property type="entry name" value="Winged helix-like DNA-binding domain superfamily/Winged helix DNA-binding domain"/>
    <property type="match status" value="1"/>
</dbReference>
<dbReference type="GO" id="GO:0003700">
    <property type="term" value="F:DNA-binding transcription factor activity"/>
    <property type="evidence" value="ECO:0007669"/>
    <property type="project" value="InterPro"/>
</dbReference>
<accession>A0A1I1Y1U4</accession>
<dbReference type="SMR" id="A0A1H5ZUA5"/>
<dbReference type="EMBL" id="FNVB01000003">
    <property type="protein sequence ID" value="SEG39365.1"/>
    <property type="molecule type" value="Genomic_DNA"/>
</dbReference>
<evidence type="ECO:0000256" key="3">
    <source>
        <dbReference type="ARBA" id="ARBA00023163"/>
    </source>
</evidence>
<dbReference type="InterPro" id="IPR018356">
    <property type="entry name" value="Tscrpt_reg_HTH_DeoR_CS"/>
</dbReference>